<dbReference type="RefSeq" id="WP_206940416.1">
    <property type="nucleotide sequence ID" value="NZ_JAFLNF010000004.1"/>
</dbReference>
<proteinExistence type="predicted"/>
<evidence type="ECO:0000313" key="2">
    <source>
        <dbReference type="EMBL" id="MBO0345618.1"/>
    </source>
</evidence>
<comment type="caution">
    <text evidence="2">The sequence shown here is derived from an EMBL/GenBank/DDBJ whole genome shotgun (WGS) entry which is preliminary data.</text>
</comment>
<protein>
    <submittedName>
        <fullName evidence="2">Uncharacterized protein</fullName>
    </submittedName>
</protein>
<keyword evidence="3" id="KW-1185">Reference proteome</keyword>
<evidence type="ECO:0000313" key="3">
    <source>
        <dbReference type="Proteomes" id="UP000664779"/>
    </source>
</evidence>
<dbReference type="Proteomes" id="UP000664779">
    <property type="component" value="Unassembled WGS sequence"/>
</dbReference>
<dbReference type="EMBL" id="JAFLNF010000004">
    <property type="protein sequence ID" value="MBO0345618.1"/>
    <property type="molecule type" value="Genomic_DNA"/>
</dbReference>
<sequence>MLALIRVLCRLGGCGFLAAALVVAVVDGSKMIAQSSLTFTSFGDFWATIVGDSLTLTASAGALPMSAAFTSSSLELLTYLPVFMVFAIAGLLLMWIGWPRQTRSLSYV</sequence>
<feature type="transmembrane region" description="Helical" evidence="1">
    <location>
        <begin position="76"/>
        <end position="98"/>
    </location>
</feature>
<dbReference type="AlphaFoldDB" id="A0A939EQE6"/>
<accession>A0A939EQE6</accession>
<organism evidence="2 3">
    <name type="scientific">Roseibium limicola</name>
    <dbReference type="NCBI Taxonomy" id="2816037"/>
    <lineage>
        <taxon>Bacteria</taxon>
        <taxon>Pseudomonadati</taxon>
        <taxon>Pseudomonadota</taxon>
        <taxon>Alphaproteobacteria</taxon>
        <taxon>Hyphomicrobiales</taxon>
        <taxon>Stappiaceae</taxon>
        <taxon>Roseibium</taxon>
    </lineage>
</organism>
<name>A0A939EQE6_9HYPH</name>
<keyword evidence="1" id="KW-0812">Transmembrane</keyword>
<evidence type="ECO:0000256" key="1">
    <source>
        <dbReference type="SAM" id="Phobius"/>
    </source>
</evidence>
<reference evidence="2" key="1">
    <citation type="submission" date="2021-03" db="EMBL/GenBank/DDBJ databases">
        <title>Roseibium sp. CAU 1637 isolated from Incheon.</title>
        <authorList>
            <person name="Kim W."/>
        </authorList>
    </citation>
    <scope>NUCLEOTIDE SEQUENCE</scope>
    <source>
        <strain evidence="2">CAU 1637</strain>
    </source>
</reference>
<feature type="transmembrane region" description="Helical" evidence="1">
    <location>
        <begin position="7"/>
        <end position="26"/>
    </location>
</feature>
<keyword evidence="1" id="KW-1133">Transmembrane helix</keyword>
<keyword evidence="1" id="KW-0472">Membrane</keyword>
<feature type="transmembrane region" description="Helical" evidence="1">
    <location>
        <begin position="46"/>
        <end position="69"/>
    </location>
</feature>
<gene>
    <name evidence="2" type="ORF">J0X15_10345</name>
</gene>